<evidence type="ECO:0000256" key="8">
    <source>
        <dbReference type="ARBA" id="ARBA00022842"/>
    </source>
</evidence>
<dbReference type="InterPro" id="IPR020476">
    <property type="entry name" value="Nudix_hydrolase"/>
</dbReference>
<dbReference type="Pfam" id="PF00293">
    <property type="entry name" value="NUDIX"/>
    <property type="match status" value="1"/>
</dbReference>
<accession>A0ABX2V5X9</accession>
<dbReference type="InterPro" id="IPR000086">
    <property type="entry name" value="NUDIX_hydrolase_dom"/>
</dbReference>
<evidence type="ECO:0000256" key="10">
    <source>
        <dbReference type="ARBA" id="ARBA00035861"/>
    </source>
</evidence>
<organism evidence="13 14">
    <name type="scientific">Exiguobacterium undae</name>
    <dbReference type="NCBI Taxonomy" id="169177"/>
    <lineage>
        <taxon>Bacteria</taxon>
        <taxon>Bacillati</taxon>
        <taxon>Bacillota</taxon>
        <taxon>Bacilli</taxon>
        <taxon>Bacillales</taxon>
        <taxon>Bacillales Family XII. Incertae Sedis</taxon>
        <taxon>Exiguobacterium</taxon>
    </lineage>
</organism>
<keyword evidence="5" id="KW-0479">Metal-binding</keyword>
<evidence type="ECO:0000259" key="12">
    <source>
        <dbReference type="PROSITE" id="PS51462"/>
    </source>
</evidence>
<evidence type="ECO:0000256" key="11">
    <source>
        <dbReference type="ARBA" id="ARBA00038905"/>
    </source>
</evidence>
<evidence type="ECO:0000256" key="9">
    <source>
        <dbReference type="ARBA" id="ARBA00023204"/>
    </source>
</evidence>
<dbReference type="PRINTS" id="PR00502">
    <property type="entry name" value="NUDIXFAMILY"/>
</dbReference>
<dbReference type="EC" id="3.6.1.55" evidence="11"/>
<keyword evidence="8" id="KW-0460">Magnesium</keyword>
<keyword evidence="7" id="KW-0378">Hydrolase</keyword>
<evidence type="ECO:0000313" key="13">
    <source>
        <dbReference type="EMBL" id="OAN10686.1"/>
    </source>
</evidence>
<keyword evidence="6" id="KW-0227">DNA damage</keyword>
<evidence type="ECO:0000256" key="2">
    <source>
        <dbReference type="ARBA" id="ARBA00005582"/>
    </source>
</evidence>
<dbReference type="Gene3D" id="3.90.79.10">
    <property type="entry name" value="Nucleoside Triphosphate Pyrophosphohydrolase"/>
    <property type="match status" value="1"/>
</dbReference>
<feature type="domain" description="Nudix hydrolase" evidence="12">
    <location>
        <begin position="3"/>
        <end position="135"/>
    </location>
</feature>
<gene>
    <name evidence="13" type="ORF">A3783_12710</name>
</gene>
<keyword evidence="3" id="KW-0515">Mutator protein</keyword>
<dbReference type="CDD" id="cd04699">
    <property type="entry name" value="NUDIX_MutT_Nudt1"/>
    <property type="match status" value="1"/>
</dbReference>
<dbReference type="PANTHER" id="PTHR47707">
    <property type="entry name" value="8-OXO-DGTP DIPHOSPHATASE"/>
    <property type="match status" value="1"/>
</dbReference>
<keyword evidence="14" id="KW-1185">Reference proteome</keyword>
<comment type="catalytic activity">
    <reaction evidence="10">
        <text>8-oxo-dGTP + H2O = 8-oxo-dGMP + diphosphate + H(+)</text>
        <dbReference type="Rhea" id="RHEA:31575"/>
        <dbReference type="ChEBI" id="CHEBI:15377"/>
        <dbReference type="ChEBI" id="CHEBI:15378"/>
        <dbReference type="ChEBI" id="CHEBI:33019"/>
        <dbReference type="ChEBI" id="CHEBI:63224"/>
        <dbReference type="ChEBI" id="CHEBI:77896"/>
        <dbReference type="EC" id="3.6.1.55"/>
    </reaction>
</comment>
<protein>
    <recommendedName>
        <fullName evidence="11">8-oxo-dGTP diphosphatase</fullName>
        <ecNumber evidence="11">3.6.1.55</ecNumber>
    </recommendedName>
</protein>
<dbReference type="InterPro" id="IPR015797">
    <property type="entry name" value="NUDIX_hydrolase-like_dom_sf"/>
</dbReference>
<dbReference type="EMBL" id="LVVL01000016">
    <property type="protein sequence ID" value="OAN10686.1"/>
    <property type="molecule type" value="Genomic_DNA"/>
</dbReference>
<comment type="similarity">
    <text evidence="2">Belongs to the Nudix hydrolase family.</text>
</comment>
<keyword evidence="9" id="KW-0234">DNA repair</keyword>
<sequence length="136" mass="15088">MSTIVTAVKGIVLHDNRILIVQRAASDSGGGTWECPGGKIDFGEQPEDSLIREIREETGLTVTIDKIAYASSILTHPDRQVILLVYFCTAVTSSVTLSEEHDAYLWADESMIRQQIAPSILTAFERHQIFQQLVLT</sequence>
<evidence type="ECO:0000256" key="1">
    <source>
        <dbReference type="ARBA" id="ARBA00001946"/>
    </source>
</evidence>
<comment type="cofactor">
    <cofactor evidence="1">
        <name>Mg(2+)</name>
        <dbReference type="ChEBI" id="CHEBI:18420"/>
    </cofactor>
</comment>
<name>A0ABX2V5X9_9BACL</name>
<dbReference type="PROSITE" id="PS51462">
    <property type="entry name" value="NUDIX"/>
    <property type="match status" value="1"/>
</dbReference>
<dbReference type="SUPFAM" id="SSF55811">
    <property type="entry name" value="Nudix"/>
    <property type="match status" value="1"/>
</dbReference>
<evidence type="ECO:0000256" key="6">
    <source>
        <dbReference type="ARBA" id="ARBA00022763"/>
    </source>
</evidence>
<dbReference type="Proteomes" id="UP000078447">
    <property type="component" value="Unassembled WGS sequence"/>
</dbReference>
<dbReference type="InterPro" id="IPR047127">
    <property type="entry name" value="MutT-like"/>
</dbReference>
<evidence type="ECO:0000256" key="7">
    <source>
        <dbReference type="ARBA" id="ARBA00022801"/>
    </source>
</evidence>
<proteinExistence type="inferred from homology"/>
<evidence type="ECO:0000256" key="5">
    <source>
        <dbReference type="ARBA" id="ARBA00022723"/>
    </source>
</evidence>
<evidence type="ECO:0000313" key="14">
    <source>
        <dbReference type="Proteomes" id="UP000078447"/>
    </source>
</evidence>
<dbReference type="PANTHER" id="PTHR47707:SF1">
    <property type="entry name" value="NUDIX HYDROLASE FAMILY PROTEIN"/>
    <property type="match status" value="1"/>
</dbReference>
<reference evidence="13 14" key="1">
    <citation type="submission" date="2016-03" db="EMBL/GenBank/DDBJ databases">
        <authorList>
            <person name="Cho S.-Y."/>
            <person name="Lim S."/>
            <person name="Kim H."/>
            <person name="Soh E.H."/>
            <person name="Moon J.S."/>
        </authorList>
    </citation>
    <scope>NUCLEOTIDE SEQUENCE [LARGE SCALE GENOMIC DNA]</scope>
    <source>
        <strain evidence="13 14">KCTC 3810</strain>
    </source>
</reference>
<evidence type="ECO:0000256" key="3">
    <source>
        <dbReference type="ARBA" id="ARBA00022457"/>
    </source>
</evidence>
<dbReference type="RefSeq" id="WP_028107104.1">
    <property type="nucleotide sequence ID" value="NZ_LVVL01000016.1"/>
</dbReference>
<keyword evidence="4" id="KW-0235">DNA replication</keyword>
<comment type="caution">
    <text evidence="13">The sequence shown here is derived from an EMBL/GenBank/DDBJ whole genome shotgun (WGS) entry which is preliminary data.</text>
</comment>
<evidence type="ECO:0000256" key="4">
    <source>
        <dbReference type="ARBA" id="ARBA00022705"/>
    </source>
</evidence>